<feature type="compositionally biased region" description="Polar residues" evidence="1">
    <location>
        <begin position="537"/>
        <end position="547"/>
    </location>
</feature>
<name>A0A163E970_DIDRA</name>
<dbReference type="InterPro" id="IPR004843">
    <property type="entry name" value="Calcineurin-like_PHP"/>
</dbReference>
<dbReference type="PANTHER" id="PTHR12905">
    <property type="entry name" value="METALLOPHOSPHOESTERASE"/>
    <property type="match status" value="1"/>
</dbReference>
<sequence>MKLTLLLAIPSLASALAFNPFRPTGFEPTRTSDTATQKRSDSWGGLGCSWSFQNGMLFLWPGMSNGTGDLVQTTLESWTGGNSWCGAQPGQWCIRSSLFGSFGQLDGPASPVSGNMKVEILYELLSDGQTWKQTATDLGSKKQLSTYSHKSGPYMTGYGTGTECDQACTGTIAAQTYTNTVITLAGSDPAFGKTISASNGATYKGLTNTGNGKVWTIAEMHVPKILSTFDVTPDDSASTTRHGTFRMVDETVKMRKTRIVCISDTHNNTPKLPAGDVLIHAGDLTNQGSFDELERAVAWLEKTDFEAKIVVAGNHEITLDEQFYEKKGARWKWPAPQSPRGCMKLLRESKTITYLENESMTVCLRKPAGPHTWFRVFGSPRTPGPGKWAFEYQEQDAQGLWAEIPDDVDLVVTHTPPRGHCDAATKDDRSGCPALLRRLAEVRPLLHVCGHIHEARGIERVRWSPTHSDSLVESVENWHDPGSGNKKLSLLDLTSKSERPLGNSASTTRQNAPDSLQRGVGGQPGVSMPGIGVLQPDQDNLNSTSSLIGGALQGSEALGRIEDSGVVVGQRRGVEPPRAALRGDSGLESRSSRHECRVETAVMNASFLGPRIDGRITGTSKAIVVDIDLPVWKAKADGYV</sequence>
<feature type="chain" id="PRO_5043523026" evidence="2">
    <location>
        <begin position="16"/>
        <end position="640"/>
    </location>
</feature>
<keyword evidence="2" id="KW-0732">Signal</keyword>
<proteinExistence type="predicted"/>
<dbReference type="Proteomes" id="UP000076837">
    <property type="component" value="Unassembled WGS sequence"/>
</dbReference>
<feature type="region of interest" description="Disordered" evidence="1">
    <location>
        <begin position="496"/>
        <end position="548"/>
    </location>
</feature>
<gene>
    <name evidence="3" type="ORF">ST47_g5269</name>
</gene>
<dbReference type="EMBL" id="JYNV01000192">
    <property type="protein sequence ID" value="KZM23585.1"/>
    <property type="molecule type" value="Genomic_DNA"/>
</dbReference>
<keyword evidence="4" id="KW-1185">Reference proteome</keyword>
<dbReference type="PANTHER" id="PTHR12905:SF16">
    <property type="entry name" value="SER_THR PROTEIN PHOSPHATASE FAMILY PROTEIN (AFU_ORTHOLOGUE AFUA_1G06000)"/>
    <property type="match status" value="1"/>
</dbReference>
<dbReference type="GO" id="GO:0016787">
    <property type="term" value="F:hydrolase activity"/>
    <property type="evidence" value="ECO:0007669"/>
    <property type="project" value="UniProtKB-KW"/>
</dbReference>
<dbReference type="Pfam" id="PF00149">
    <property type="entry name" value="Metallophos"/>
    <property type="match status" value="1"/>
</dbReference>
<evidence type="ECO:0000313" key="3">
    <source>
        <dbReference type="EMBL" id="KZM23585.1"/>
    </source>
</evidence>
<feature type="compositionally biased region" description="Polar residues" evidence="1">
    <location>
        <begin position="503"/>
        <end position="514"/>
    </location>
</feature>
<accession>A0A163E970</accession>
<evidence type="ECO:0000313" key="4">
    <source>
        <dbReference type="Proteomes" id="UP000076837"/>
    </source>
</evidence>
<dbReference type="InterPro" id="IPR029052">
    <property type="entry name" value="Metallo-depent_PP-like"/>
</dbReference>
<feature type="signal peptide" evidence="2">
    <location>
        <begin position="1"/>
        <end position="15"/>
    </location>
</feature>
<dbReference type="CDD" id="cd07379">
    <property type="entry name" value="MPP_239FB"/>
    <property type="match status" value="1"/>
</dbReference>
<dbReference type="AlphaFoldDB" id="A0A163E970"/>
<dbReference type="OrthoDB" id="630188at2759"/>
<dbReference type="Gene3D" id="3.60.21.10">
    <property type="match status" value="1"/>
</dbReference>
<dbReference type="InterPro" id="IPR051693">
    <property type="entry name" value="UPF0046_metallophosphoest"/>
</dbReference>
<keyword evidence="3" id="KW-0378">Hydrolase</keyword>
<reference evidence="3 4" key="1">
    <citation type="journal article" date="2016" name="Sci. Rep.">
        <title>Draft genome sequencing and secretome analysis of fungal phytopathogen Ascochyta rabiei provides insight into the necrotrophic effector repertoire.</title>
        <authorList>
            <person name="Verma S."/>
            <person name="Gazara R.K."/>
            <person name="Nizam S."/>
            <person name="Parween S."/>
            <person name="Chattopadhyay D."/>
            <person name="Verma P.K."/>
        </authorList>
    </citation>
    <scope>NUCLEOTIDE SEQUENCE [LARGE SCALE GENOMIC DNA]</scope>
    <source>
        <strain evidence="3 4">ArDII</strain>
    </source>
</reference>
<evidence type="ECO:0000256" key="1">
    <source>
        <dbReference type="SAM" id="MobiDB-lite"/>
    </source>
</evidence>
<organism evidence="3 4">
    <name type="scientific">Didymella rabiei</name>
    <name type="common">Chickpea ascochyta blight fungus</name>
    <name type="synonym">Mycosphaerella rabiei</name>
    <dbReference type="NCBI Taxonomy" id="5454"/>
    <lineage>
        <taxon>Eukaryota</taxon>
        <taxon>Fungi</taxon>
        <taxon>Dikarya</taxon>
        <taxon>Ascomycota</taxon>
        <taxon>Pezizomycotina</taxon>
        <taxon>Dothideomycetes</taxon>
        <taxon>Pleosporomycetidae</taxon>
        <taxon>Pleosporales</taxon>
        <taxon>Pleosporineae</taxon>
        <taxon>Didymellaceae</taxon>
        <taxon>Ascochyta</taxon>
    </lineage>
</organism>
<protein>
    <submittedName>
        <fullName evidence="3">Hydrolase</fullName>
    </submittedName>
</protein>
<evidence type="ECO:0000256" key="2">
    <source>
        <dbReference type="SAM" id="SignalP"/>
    </source>
</evidence>
<dbReference type="SUPFAM" id="SSF56300">
    <property type="entry name" value="Metallo-dependent phosphatases"/>
    <property type="match status" value="1"/>
</dbReference>
<comment type="caution">
    <text evidence="3">The sequence shown here is derived from an EMBL/GenBank/DDBJ whole genome shotgun (WGS) entry which is preliminary data.</text>
</comment>